<feature type="non-terminal residue" evidence="2">
    <location>
        <position position="113"/>
    </location>
</feature>
<organism evidence="2 3">
    <name type="scientific">Thlaspi arvense</name>
    <name type="common">Field penny-cress</name>
    <dbReference type="NCBI Taxonomy" id="13288"/>
    <lineage>
        <taxon>Eukaryota</taxon>
        <taxon>Viridiplantae</taxon>
        <taxon>Streptophyta</taxon>
        <taxon>Embryophyta</taxon>
        <taxon>Tracheophyta</taxon>
        <taxon>Spermatophyta</taxon>
        <taxon>Magnoliopsida</taxon>
        <taxon>eudicotyledons</taxon>
        <taxon>Gunneridae</taxon>
        <taxon>Pentapetalae</taxon>
        <taxon>rosids</taxon>
        <taxon>malvids</taxon>
        <taxon>Brassicales</taxon>
        <taxon>Brassicaceae</taxon>
        <taxon>Thlaspideae</taxon>
        <taxon>Thlaspi</taxon>
    </lineage>
</organism>
<evidence type="ECO:0000313" key="2">
    <source>
        <dbReference type="EMBL" id="CAH2037465.1"/>
    </source>
</evidence>
<evidence type="ECO:0000313" key="3">
    <source>
        <dbReference type="Proteomes" id="UP000836841"/>
    </source>
</evidence>
<feature type="compositionally biased region" description="Acidic residues" evidence="1">
    <location>
        <begin position="90"/>
        <end position="113"/>
    </location>
</feature>
<evidence type="ECO:0000256" key="1">
    <source>
        <dbReference type="SAM" id="MobiDB-lite"/>
    </source>
</evidence>
<name>A0AAU9RDW7_THLAR</name>
<gene>
    <name evidence="2" type="ORF">TAV2_LOCUS2894</name>
</gene>
<feature type="compositionally biased region" description="Basic and acidic residues" evidence="1">
    <location>
        <begin position="61"/>
        <end position="89"/>
    </location>
</feature>
<protein>
    <submittedName>
        <fullName evidence="2">Uncharacterized protein</fullName>
    </submittedName>
</protein>
<dbReference type="AlphaFoldDB" id="A0AAU9RDW7"/>
<keyword evidence="3" id="KW-1185">Reference proteome</keyword>
<proteinExistence type="predicted"/>
<dbReference type="Proteomes" id="UP000836841">
    <property type="component" value="Chromosome 1"/>
</dbReference>
<dbReference type="EMBL" id="OU466857">
    <property type="protein sequence ID" value="CAH2037465.1"/>
    <property type="molecule type" value="Genomic_DNA"/>
</dbReference>
<accession>A0AAU9RDW7</accession>
<sequence length="113" mass="13231">KYELDLSIGWANHGRSPVHKNLLFVASSSLTLLLPWRKESPLKKMDVINLNDENILSDIEMDHANDVMDEDMDHHEANPVESSKLKKDEQEEEKEEEKDEEIEEEKEEEKEES</sequence>
<reference evidence="2 3" key="1">
    <citation type="submission" date="2022-03" db="EMBL/GenBank/DDBJ databases">
        <authorList>
            <person name="Nunn A."/>
            <person name="Chopra R."/>
            <person name="Nunn A."/>
            <person name="Contreras Garrido A."/>
        </authorList>
    </citation>
    <scope>NUCLEOTIDE SEQUENCE [LARGE SCALE GENOMIC DNA]</scope>
</reference>
<feature type="region of interest" description="Disordered" evidence="1">
    <location>
        <begin position="61"/>
        <end position="113"/>
    </location>
</feature>